<evidence type="ECO:0000313" key="5">
    <source>
        <dbReference type="Proteomes" id="UP000085678"/>
    </source>
</evidence>
<dbReference type="FunFam" id="2.60.120.290:FF:000005">
    <property type="entry name" value="Procollagen C-endopeptidase enhancer 1"/>
    <property type="match status" value="1"/>
</dbReference>
<sequence length="754" mass="82123">MILLNTTATLYNASECGVTSTCGGESNSTYVTTPNFPVANYDPSTDCYYTIKPAEPGMGVALAFVSFRVTSSDNCSGDYVQYVVIITLKKEIIFQQIRSSTGDVLSHTCGNSIPTPVSDRKGLWIHFHADDSGGDAGFMAIYCNTIEECARQTDFLVTSSCGEVFDSGVITSPSYPLQYVDNTDCYYTITPLLPGGGVALAFVTFDLENDDSCGYDYVQIRSESASGNELLKRCGSNVPSPVYDPNGMWIHFHTDGGVVGNGFLAIYCNSSEECQELIDNPCGESTFLNSSGEITSPFYPYGYTYNTNCKYNIAPYNPESCVTLTFIDEFDIDAACNDYVEVINPVTMETLIPRTCGSNAPSVAVHAGFLEVRFHSDSTNIGKGFKAVYNECGVTSTCGGESNSTYVTTPNFPVANYDPSTDCYYTIKPAEPGMGVALAFVSFRVTSSDNCAGDYVQIRSSNGDVLSHNCGNNIPDLVFDPNSLWVHFHADGSDGDDGFMAIYCNSNPCGNTSFIGGTGEIMSPFYPFAYTDKTHCNYVISAAVPGACMTLTFTGEFDLEADCDDYVEVLNLITLETLVPRSCGAIAPSVQAKASKLLLRFHSNPKNKGKGFKAVYNESAENCTVTENPCGNTNISAGYGEITSPYYPYGYIDNIDCEYTIVPETPDHSYVRLNFVEVFEFDAECNDFVEVFDLVSMEPLHPRFCGSTRPSIEIQSPSLLVRFHSDSDTRRVGFKAIYNVCEYDFDGNVSTSTV</sequence>
<dbReference type="GeneID" id="106167432"/>
<dbReference type="RefSeq" id="XP_013401675.2">
    <property type="nucleotide sequence ID" value="XM_013546221.2"/>
</dbReference>
<feature type="domain" description="CUB" evidence="4">
    <location>
        <begin position="149"/>
        <end position="270"/>
    </location>
</feature>
<protein>
    <submittedName>
        <fullName evidence="6">Tolloid-like protein 1</fullName>
    </submittedName>
</protein>
<feature type="disulfide bond" evidence="3">
    <location>
        <begin position="282"/>
        <end position="309"/>
    </location>
</feature>
<comment type="caution">
    <text evidence="3">Lacks conserved residue(s) required for the propagation of feature annotation.</text>
</comment>
<feature type="disulfide bond" evidence="3">
    <location>
        <begin position="630"/>
        <end position="657"/>
    </location>
</feature>
<feature type="disulfide bond" evidence="3">
    <location>
        <begin position="509"/>
        <end position="536"/>
    </location>
</feature>
<dbReference type="PROSITE" id="PS01180">
    <property type="entry name" value="CUB"/>
    <property type="match status" value="6"/>
</dbReference>
<dbReference type="InterPro" id="IPR035914">
    <property type="entry name" value="Sperma_CUB_dom_sf"/>
</dbReference>
<name>A0A1S3ITZ3_LINAN</name>
<dbReference type="OrthoDB" id="6096086at2759"/>
<evidence type="ECO:0000313" key="6">
    <source>
        <dbReference type="RefSeq" id="XP_013401675.2"/>
    </source>
</evidence>
<reference evidence="6" key="1">
    <citation type="submission" date="2025-08" db="UniProtKB">
        <authorList>
            <consortium name="RefSeq"/>
        </authorList>
    </citation>
    <scope>IDENTIFICATION</scope>
    <source>
        <tissue evidence="6">Gonads</tissue>
    </source>
</reference>
<dbReference type="Pfam" id="PF00431">
    <property type="entry name" value="CUB"/>
    <property type="match status" value="6"/>
</dbReference>
<feature type="domain" description="CUB" evidence="4">
    <location>
        <begin position="630"/>
        <end position="741"/>
    </location>
</feature>
<accession>A0A1S3ITZ3</accession>
<dbReference type="Gene3D" id="2.60.120.290">
    <property type="entry name" value="Spermadhesin, CUB domain"/>
    <property type="match status" value="6"/>
</dbReference>
<dbReference type="Proteomes" id="UP000085678">
    <property type="component" value="Unplaced"/>
</dbReference>
<evidence type="ECO:0000256" key="2">
    <source>
        <dbReference type="ARBA" id="ARBA00023157"/>
    </source>
</evidence>
<evidence type="ECO:0000259" key="4">
    <source>
        <dbReference type="PROSITE" id="PS01180"/>
    </source>
</evidence>
<dbReference type="InterPro" id="IPR000859">
    <property type="entry name" value="CUB_dom"/>
</dbReference>
<feature type="domain" description="CUB" evidence="4">
    <location>
        <begin position="509"/>
        <end position="619"/>
    </location>
</feature>
<dbReference type="STRING" id="7574.A0A1S3ITZ3"/>
<evidence type="ECO:0000256" key="1">
    <source>
        <dbReference type="ARBA" id="ARBA00022737"/>
    </source>
</evidence>
<dbReference type="CDD" id="cd00041">
    <property type="entry name" value="CUB"/>
    <property type="match status" value="6"/>
</dbReference>
<dbReference type="SMART" id="SM00042">
    <property type="entry name" value="CUB"/>
    <property type="match status" value="6"/>
</dbReference>
<evidence type="ECO:0000256" key="3">
    <source>
        <dbReference type="PROSITE-ProRule" id="PRU00059"/>
    </source>
</evidence>
<keyword evidence="2 3" id="KW-1015">Disulfide bond</keyword>
<dbReference type="AlphaFoldDB" id="A0A1S3ITZ3"/>
<dbReference type="InParanoid" id="A0A1S3ITZ3"/>
<organism evidence="5 6">
    <name type="scientific">Lingula anatina</name>
    <name type="common">Brachiopod</name>
    <name type="synonym">Lingula unguis</name>
    <dbReference type="NCBI Taxonomy" id="7574"/>
    <lineage>
        <taxon>Eukaryota</taxon>
        <taxon>Metazoa</taxon>
        <taxon>Spiralia</taxon>
        <taxon>Lophotrochozoa</taxon>
        <taxon>Brachiopoda</taxon>
        <taxon>Linguliformea</taxon>
        <taxon>Lingulata</taxon>
        <taxon>Lingulida</taxon>
        <taxon>Linguloidea</taxon>
        <taxon>Lingulidae</taxon>
        <taxon>Lingula</taxon>
    </lineage>
</organism>
<feature type="domain" description="CUB" evidence="4">
    <location>
        <begin position="282"/>
        <end position="392"/>
    </location>
</feature>
<keyword evidence="5" id="KW-1185">Reference proteome</keyword>
<keyword evidence="1" id="KW-0677">Repeat</keyword>
<proteinExistence type="predicted"/>
<dbReference type="SUPFAM" id="SSF49854">
    <property type="entry name" value="Spermadhesin, CUB domain"/>
    <property type="match status" value="6"/>
</dbReference>
<feature type="domain" description="CUB" evidence="4">
    <location>
        <begin position="16"/>
        <end position="145"/>
    </location>
</feature>
<dbReference type="KEGG" id="lak:106167432"/>
<dbReference type="PANTHER" id="PTHR24251">
    <property type="entry name" value="OVOCHYMASE-RELATED"/>
    <property type="match status" value="1"/>
</dbReference>
<gene>
    <name evidence="6" type="primary">LOC106167432</name>
</gene>
<feature type="domain" description="CUB" evidence="4">
    <location>
        <begin position="392"/>
        <end position="506"/>
    </location>
</feature>